<keyword evidence="4" id="KW-1185">Reference proteome</keyword>
<dbReference type="Proteomes" id="UP000481153">
    <property type="component" value="Unassembled WGS sequence"/>
</dbReference>
<comment type="caution">
    <text evidence="3">The sequence shown here is derived from an EMBL/GenBank/DDBJ whole genome shotgun (WGS) entry which is preliminary data.</text>
</comment>
<accession>A0A6G0XP13</accession>
<feature type="region of interest" description="Disordered" evidence="2">
    <location>
        <begin position="37"/>
        <end position="126"/>
    </location>
</feature>
<dbReference type="EMBL" id="VJMJ01000032">
    <property type="protein sequence ID" value="KAF0741995.1"/>
    <property type="molecule type" value="Genomic_DNA"/>
</dbReference>
<proteinExistence type="predicted"/>
<feature type="region of interest" description="Disordered" evidence="2">
    <location>
        <begin position="1"/>
        <end position="24"/>
    </location>
</feature>
<keyword evidence="1" id="KW-0175">Coiled coil</keyword>
<evidence type="ECO:0000256" key="1">
    <source>
        <dbReference type="SAM" id="Coils"/>
    </source>
</evidence>
<gene>
    <name evidence="3" type="ORF">Ae201684_002935</name>
</gene>
<dbReference type="AlphaFoldDB" id="A0A6G0XP13"/>
<name>A0A6G0XP13_9STRA</name>
<feature type="compositionally biased region" description="Polar residues" evidence="2">
    <location>
        <begin position="96"/>
        <end position="126"/>
    </location>
</feature>
<dbReference type="VEuPathDB" id="FungiDB:AeMF1_014023"/>
<protein>
    <submittedName>
        <fullName evidence="3">Uncharacterized protein</fullName>
    </submittedName>
</protein>
<reference evidence="3 4" key="1">
    <citation type="submission" date="2019-07" db="EMBL/GenBank/DDBJ databases">
        <title>Genomics analysis of Aphanomyces spp. identifies a new class of oomycete effector associated with host adaptation.</title>
        <authorList>
            <person name="Gaulin E."/>
        </authorList>
    </citation>
    <scope>NUCLEOTIDE SEQUENCE [LARGE SCALE GENOMIC DNA]</scope>
    <source>
        <strain evidence="3 4">ATCC 201684</strain>
    </source>
</reference>
<feature type="coiled-coil region" evidence="1">
    <location>
        <begin position="328"/>
        <end position="405"/>
    </location>
</feature>
<evidence type="ECO:0000256" key="2">
    <source>
        <dbReference type="SAM" id="MobiDB-lite"/>
    </source>
</evidence>
<feature type="coiled-coil region" evidence="1">
    <location>
        <begin position="148"/>
        <end position="262"/>
    </location>
</feature>
<evidence type="ECO:0000313" key="3">
    <source>
        <dbReference type="EMBL" id="KAF0741995.1"/>
    </source>
</evidence>
<feature type="compositionally biased region" description="Polar residues" evidence="2">
    <location>
        <begin position="55"/>
        <end position="83"/>
    </location>
</feature>
<organism evidence="3 4">
    <name type="scientific">Aphanomyces euteiches</name>
    <dbReference type="NCBI Taxonomy" id="100861"/>
    <lineage>
        <taxon>Eukaryota</taxon>
        <taxon>Sar</taxon>
        <taxon>Stramenopiles</taxon>
        <taxon>Oomycota</taxon>
        <taxon>Saprolegniomycetes</taxon>
        <taxon>Saprolegniales</taxon>
        <taxon>Verrucalvaceae</taxon>
        <taxon>Aphanomyces</taxon>
    </lineage>
</organism>
<evidence type="ECO:0000313" key="4">
    <source>
        <dbReference type="Proteomes" id="UP000481153"/>
    </source>
</evidence>
<sequence>MTEANVMRDKLNQWREREKERASKLRDLRISLAQIRALNNAQEIKPRKWSPLEAKQSNPSITESVPNSQSSEKENSVNGSQDLPSKKRRLMDFPPSRSSQEMISNDNDAHTISTNNTKESQSSNTSQDLLYQKLHVVEAKFEAVLAENATQAARYELQERQLRRLHEEQLHSMTKSHEEQMKSLAKVHEAALKALSERNAHLEQEARTKCELHKASLKLLSERNAHLSQEAETKERLHEVEMKELSTKLHDATSKLTAIKEEFDVHCCPHAGTDLTRLLDEVEEQIMLDLGDAQAAVSMLADLKKKLRQYAIWVKSHDDDLTTLQFSNQVYLQQINHLQQKVLALQREVTTLNERNARMEQEAADARQDLLDEVDQMNLTVVPALEKAMKQNQQLREEIAELRASSAAASS</sequence>